<name>M0EHN0_9EURY</name>
<organism evidence="2 3">
    <name type="scientific">Halorubrum coriense DSM 10284</name>
    <dbReference type="NCBI Taxonomy" id="1227466"/>
    <lineage>
        <taxon>Archaea</taxon>
        <taxon>Methanobacteriati</taxon>
        <taxon>Methanobacteriota</taxon>
        <taxon>Stenosarchaea group</taxon>
        <taxon>Halobacteria</taxon>
        <taxon>Halobacteriales</taxon>
        <taxon>Haloferacaceae</taxon>
        <taxon>Halorubrum</taxon>
    </lineage>
</organism>
<evidence type="ECO:0000313" key="2">
    <source>
        <dbReference type="EMBL" id="ELZ47291.1"/>
    </source>
</evidence>
<gene>
    <name evidence="2" type="ORF">C464_08825</name>
</gene>
<dbReference type="RefSeq" id="WP_006113292.1">
    <property type="nucleotide sequence ID" value="NZ_AOJL01000035.1"/>
</dbReference>
<feature type="compositionally biased region" description="Basic and acidic residues" evidence="1">
    <location>
        <begin position="49"/>
        <end position="62"/>
    </location>
</feature>
<feature type="region of interest" description="Disordered" evidence="1">
    <location>
        <begin position="1"/>
        <end position="22"/>
    </location>
</feature>
<dbReference type="STRING" id="1227466.C464_08825"/>
<protein>
    <submittedName>
        <fullName evidence="2">Uncharacterized protein</fullName>
    </submittedName>
</protein>
<proteinExistence type="predicted"/>
<comment type="caution">
    <text evidence="2">The sequence shown here is derived from an EMBL/GenBank/DDBJ whole genome shotgun (WGS) entry which is preliminary data.</text>
</comment>
<evidence type="ECO:0000256" key="1">
    <source>
        <dbReference type="SAM" id="MobiDB-lite"/>
    </source>
</evidence>
<reference evidence="2 3" key="1">
    <citation type="journal article" date="2014" name="PLoS Genet.">
        <title>Phylogenetically driven sequencing of extremely halophilic archaea reveals strategies for static and dynamic osmo-response.</title>
        <authorList>
            <person name="Becker E.A."/>
            <person name="Seitzer P.M."/>
            <person name="Tritt A."/>
            <person name="Larsen D."/>
            <person name="Krusor M."/>
            <person name="Yao A.I."/>
            <person name="Wu D."/>
            <person name="Madern D."/>
            <person name="Eisen J.A."/>
            <person name="Darling A.E."/>
            <person name="Facciotti M.T."/>
        </authorList>
    </citation>
    <scope>NUCLEOTIDE SEQUENCE [LARGE SCALE GENOMIC DNA]</scope>
    <source>
        <strain evidence="2 3">DSM 10284</strain>
    </source>
</reference>
<dbReference type="InterPro" id="IPR058412">
    <property type="entry name" value="DUF8099"/>
</dbReference>
<dbReference type="AlphaFoldDB" id="M0EHN0"/>
<keyword evidence="3" id="KW-1185">Reference proteome</keyword>
<sequence>MDSDSPVNARIAGQSNADLGVRFTAGNPRNLFTWARRKSLGVDSAWWSPDHRESHASHRHPDGQGYRP</sequence>
<feature type="region of interest" description="Disordered" evidence="1">
    <location>
        <begin position="46"/>
        <end position="68"/>
    </location>
</feature>
<dbReference type="Proteomes" id="UP000011509">
    <property type="component" value="Unassembled WGS sequence"/>
</dbReference>
<accession>M0EHN0</accession>
<dbReference type="OrthoDB" id="327304at2157"/>
<dbReference type="Pfam" id="PF26401">
    <property type="entry name" value="DUF8099"/>
    <property type="match status" value="1"/>
</dbReference>
<dbReference type="EMBL" id="AOJL01000035">
    <property type="protein sequence ID" value="ELZ47291.1"/>
    <property type="molecule type" value="Genomic_DNA"/>
</dbReference>
<evidence type="ECO:0000313" key="3">
    <source>
        <dbReference type="Proteomes" id="UP000011509"/>
    </source>
</evidence>